<dbReference type="Proteomes" id="UP000265618">
    <property type="component" value="Unassembled WGS sequence"/>
</dbReference>
<dbReference type="InterPro" id="IPR029033">
    <property type="entry name" value="His_PPase_superfam"/>
</dbReference>
<comment type="caution">
    <text evidence="1">The sequence shown here is derived from an EMBL/GenBank/DDBJ whole genome shotgun (WGS) entry which is preliminary data.</text>
</comment>
<reference evidence="1 2" key="1">
    <citation type="journal article" date="2018" name="PLoS ONE">
        <title>The draft genome of Kipferlia bialata reveals reductive genome evolution in fornicate parasites.</title>
        <authorList>
            <person name="Tanifuji G."/>
            <person name="Takabayashi S."/>
            <person name="Kume K."/>
            <person name="Takagi M."/>
            <person name="Nakayama T."/>
            <person name="Kamikawa R."/>
            <person name="Inagaki Y."/>
            <person name="Hashimoto T."/>
        </authorList>
    </citation>
    <scope>NUCLEOTIDE SEQUENCE [LARGE SCALE GENOMIC DNA]</scope>
    <source>
        <strain evidence="1">NY0173</strain>
    </source>
</reference>
<accession>A0A9K3GS48</accession>
<dbReference type="AlphaFoldDB" id="A0A9K3GS48"/>
<dbReference type="OrthoDB" id="5821688at2759"/>
<dbReference type="SUPFAM" id="SSF53254">
    <property type="entry name" value="Phosphoglycerate mutase-like"/>
    <property type="match status" value="1"/>
</dbReference>
<gene>
    <name evidence="1" type="ORF">KIPB_016717</name>
</gene>
<sequence>MILCGVTGTDGHGDRQPLHFLDPEKDSGTWKQGWNKHGQLTDLGQTQLYTLGKRLNSWYVTEAEDSLLSPTFE</sequence>
<organism evidence="1 2">
    <name type="scientific">Kipferlia bialata</name>
    <dbReference type="NCBI Taxonomy" id="797122"/>
    <lineage>
        <taxon>Eukaryota</taxon>
        <taxon>Metamonada</taxon>
        <taxon>Carpediemonas-like organisms</taxon>
        <taxon>Kipferlia</taxon>
    </lineage>
</organism>
<evidence type="ECO:0000313" key="2">
    <source>
        <dbReference type="Proteomes" id="UP000265618"/>
    </source>
</evidence>
<name>A0A9K3GS48_9EUKA</name>
<protein>
    <submittedName>
        <fullName evidence="1">Histidine phosphatase superfamily protein</fullName>
    </submittedName>
</protein>
<dbReference type="EMBL" id="BDIP01010474">
    <property type="protein sequence ID" value="GIQ92760.1"/>
    <property type="molecule type" value="Genomic_DNA"/>
</dbReference>
<feature type="non-terminal residue" evidence="1">
    <location>
        <position position="1"/>
    </location>
</feature>
<evidence type="ECO:0000313" key="1">
    <source>
        <dbReference type="EMBL" id="GIQ92760.1"/>
    </source>
</evidence>
<proteinExistence type="predicted"/>
<keyword evidence="2" id="KW-1185">Reference proteome</keyword>
<dbReference type="Gene3D" id="3.40.50.1240">
    <property type="entry name" value="Phosphoglycerate mutase-like"/>
    <property type="match status" value="1"/>
</dbReference>